<proteinExistence type="predicted"/>
<dbReference type="Proteomes" id="UP000652761">
    <property type="component" value="Unassembled WGS sequence"/>
</dbReference>
<sequence>MGGDLQRFRGRRGTTFRLAEGEYLHAEQSLPQQAVMEEREVTGGRSPRLSFNRGEVPTVKEEILNQGDCPPG</sequence>
<evidence type="ECO:0000313" key="2">
    <source>
        <dbReference type="Proteomes" id="UP000652761"/>
    </source>
</evidence>
<keyword evidence="2" id="KW-1185">Reference proteome</keyword>
<dbReference type="EMBL" id="NMUH01000474">
    <property type="protein sequence ID" value="MQL79772.1"/>
    <property type="molecule type" value="Genomic_DNA"/>
</dbReference>
<evidence type="ECO:0000313" key="1">
    <source>
        <dbReference type="EMBL" id="MQL79772.1"/>
    </source>
</evidence>
<reference evidence="1" key="1">
    <citation type="submission" date="2017-07" db="EMBL/GenBank/DDBJ databases">
        <title>Taro Niue Genome Assembly and Annotation.</title>
        <authorList>
            <person name="Atibalentja N."/>
            <person name="Keating K."/>
            <person name="Fields C.J."/>
        </authorList>
    </citation>
    <scope>NUCLEOTIDE SEQUENCE</scope>
    <source>
        <strain evidence="1">Niue_2</strain>
        <tissue evidence="1">Leaf</tissue>
    </source>
</reference>
<organism evidence="1 2">
    <name type="scientific">Colocasia esculenta</name>
    <name type="common">Wild taro</name>
    <name type="synonym">Arum esculentum</name>
    <dbReference type="NCBI Taxonomy" id="4460"/>
    <lineage>
        <taxon>Eukaryota</taxon>
        <taxon>Viridiplantae</taxon>
        <taxon>Streptophyta</taxon>
        <taxon>Embryophyta</taxon>
        <taxon>Tracheophyta</taxon>
        <taxon>Spermatophyta</taxon>
        <taxon>Magnoliopsida</taxon>
        <taxon>Liliopsida</taxon>
        <taxon>Araceae</taxon>
        <taxon>Aroideae</taxon>
        <taxon>Colocasieae</taxon>
        <taxon>Colocasia</taxon>
    </lineage>
</organism>
<dbReference type="AlphaFoldDB" id="A0A843U3E7"/>
<protein>
    <submittedName>
        <fullName evidence="1">Uncharacterized protein</fullName>
    </submittedName>
</protein>
<gene>
    <name evidence="1" type="ORF">Taro_012207</name>
</gene>
<comment type="caution">
    <text evidence="1">The sequence shown here is derived from an EMBL/GenBank/DDBJ whole genome shotgun (WGS) entry which is preliminary data.</text>
</comment>
<name>A0A843U3E7_COLES</name>
<accession>A0A843U3E7</accession>